<evidence type="ECO:0000256" key="1">
    <source>
        <dbReference type="ARBA" id="ARBA00002388"/>
    </source>
</evidence>
<feature type="domain" description="PPIase cyclophilin-type" evidence="8">
    <location>
        <begin position="1"/>
        <end position="168"/>
    </location>
</feature>
<dbReference type="EMBL" id="MUYA01000006">
    <property type="protein sequence ID" value="OOR99440.1"/>
    <property type="molecule type" value="Genomic_DNA"/>
</dbReference>
<evidence type="ECO:0000256" key="3">
    <source>
        <dbReference type="ARBA" id="ARBA00007365"/>
    </source>
</evidence>
<dbReference type="OrthoDB" id="9807797at2"/>
<organism evidence="9 10">
    <name type="scientific">Haemophilus paracuniculus</name>
    <dbReference type="NCBI Taxonomy" id="734"/>
    <lineage>
        <taxon>Bacteria</taxon>
        <taxon>Pseudomonadati</taxon>
        <taxon>Pseudomonadota</taxon>
        <taxon>Gammaproteobacteria</taxon>
        <taxon>Pasteurellales</taxon>
        <taxon>Pasteurellaceae</taxon>
        <taxon>Haemophilus</taxon>
    </lineage>
</organism>
<dbReference type="EC" id="5.2.1.8" evidence="7"/>
<dbReference type="InterPro" id="IPR024936">
    <property type="entry name" value="Cyclophilin-type_PPIase"/>
</dbReference>
<dbReference type="InterPro" id="IPR020892">
    <property type="entry name" value="Cyclophilin-type_PPIase_CS"/>
</dbReference>
<dbReference type="SUPFAM" id="SSF50891">
    <property type="entry name" value="Cyclophilin-like"/>
    <property type="match status" value="1"/>
</dbReference>
<dbReference type="STRING" id="734.B0187_04940"/>
<keyword evidence="5 7" id="KW-0697">Rotamase</keyword>
<dbReference type="InterPro" id="IPR044665">
    <property type="entry name" value="E_coli_cyclophilin_A-like"/>
</dbReference>
<dbReference type="PANTHER" id="PTHR43246">
    <property type="entry name" value="PEPTIDYL-PROLYL CIS-TRANS ISOMERASE CYP38, CHLOROPLASTIC"/>
    <property type="match status" value="1"/>
</dbReference>
<dbReference type="PROSITE" id="PS50072">
    <property type="entry name" value="CSA_PPIASE_2"/>
    <property type="match status" value="1"/>
</dbReference>
<evidence type="ECO:0000256" key="7">
    <source>
        <dbReference type="RuleBase" id="RU363019"/>
    </source>
</evidence>
<keyword evidence="4" id="KW-0963">Cytoplasm</keyword>
<evidence type="ECO:0000256" key="4">
    <source>
        <dbReference type="ARBA" id="ARBA00022490"/>
    </source>
</evidence>
<proteinExistence type="inferred from homology"/>
<comment type="caution">
    <text evidence="9">The sequence shown here is derived from an EMBL/GenBank/DDBJ whole genome shotgun (WGS) entry which is preliminary data.</text>
</comment>
<comment type="subcellular location">
    <subcellularLocation>
        <location evidence="2">Cytoplasm</location>
    </subcellularLocation>
</comment>
<sequence length="169" mass="18679">MITLHTNFGDIRLELDFDKAPITAKNFEDYCKEGFYNGTIFHRVIDGFMIQGGGMEAGLKEKATKAPIENEASNGLSNQRGTIAMARTSDPHSASSQFFINVADNTFLDYRSKEMFGREVVQEWGYAVFGKVVEGMDVVDKIKAVATGNKGFHQDVPKEDVVIESVTVA</sequence>
<dbReference type="Gene3D" id="2.40.100.10">
    <property type="entry name" value="Cyclophilin-like"/>
    <property type="match status" value="1"/>
</dbReference>
<evidence type="ECO:0000313" key="9">
    <source>
        <dbReference type="EMBL" id="OOR99440.1"/>
    </source>
</evidence>
<dbReference type="FunFam" id="2.40.100.10:FF:000004">
    <property type="entry name" value="Peptidyl-prolyl cis-trans isomerase"/>
    <property type="match status" value="1"/>
</dbReference>
<dbReference type="AlphaFoldDB" id="A0A1T0AT86"/>
<dbReference type="PROSITE" id="PS00170">
    <property type="entry name" value="CSA_PPIASE_1"/>
    <property type="match status" value="1"/>
</dbReference>
<comment type="catalytic activity">
    <reaction evidence="7">
        <text>[protein]-peptidylproline (omega=180) = [protein]-peptidylproline (omega=0)</text>
        <dbReference type="Rhea" id="RHEA:16237"/>
        <dbReference type="Rhea" id="RHEA-COMP:10747"/>
        <dbReference type="Rhea" id="RHEA-COMP:10748"/>
        <dbReference type="ChEBI" id="CHEBI:83833"/>
        <dbReference type="ChEBI" id="CHEBI:83834"/>
        <dbReference type="EC" id="5.2.1.8"/>
    </reaction>
</comment>
<dbReference type="Pfam" id="PF00160">
    <property type="entry name" value="Pro_isomerase"/>
    <property type="match status" value="1"/>
</dbReference>
<gene>
    <name evidence="9" type="ORF">B0187_04940</name>
</gene>
<accession>A0A1T0AT86</accession>
<evidence type="ECO:0000256" key="6">
    <source>
        <dbReference type="ARBA" id="ARBA00023235"/>
    </source>
</evidence>
<dbReference type="GO" id="GO:0003755">
    <property type="term" value="F:peptidyl-prolyl cis-trans isomerase activity"/>
    <property type="evidence" value="ECO:0007669"/>
    <property type="project" value="UniProtKB-UniRule"/>
</dbReference>
<keyword evidence="6 7" id="KW-0413">Isomerase</keyword>
<dbReference type="PIRSF" id="PIRSF001467">
    <property type="entry name" value="Peptidylpro_ismrse"/>
    <property type="match status" value="1"/>
</dbReference>
<dbReference type="GO" id="GO:0006457">
    <property type="term" value="P:protein folding"/>
    <property type="evidence" value="ECO:0007669"/>
    <property type="project" value="InterPro"/>
</dbReference>
<dbReference type="RefSeq" id="WP_078236757.1">
    <property type="nucleotide sequence ID" value="NZ_MUYA01000006.1"/>
</dbReference>
<keyword evidence="10" id="KW-1185">Reference proteome</keyword>
<comment type="similarity">
    <text evidence="3 7">Belongs to the cyclophilin-type PPIase family.</text>
</comment>
<evidence type="ECO:0000256" key="2">
    <source>
        <dbReference type="ARBA" id="ARBA00004496"/>
    </source>
</evidence>
<evidence type="ECO:0000256" key="5">
    <source>
        <dbReference type="ARBA" id="ARBA00023110"/>
    </source>
</evidence>
<protein>
    <recommendedName>
        <fullName evidence="7">Peptidyl-prolyl cis-trans isomerase</fullName>
        <shortName evidence="7">PPIase</shortName>
        <ecNumber evidence="7">5.2.1.8</ecNumber>
    </recommendedName>
</protein>
<name>A0A1T0AT86_9PAST</name>
<dbReference type="Proteomes" id="UP000190867">
    <property type="component" value="Unassembled WGS sequence"/>
</dbReference>
<dbReference type="InterPro" id="IPR002130">
    <property type="entry name" value="Cyclophilin-type_PPIase_dom"/>
</dbReference>
<dbReference type="PRINTS" id="PR00153">
    <property type="entry name" value="CSAPPISMRASE"/>
</dbReference>
<comment type="function">
    <text evidence="1 7">PPIases accelerate the folding of proteins. It catalyzes the cis-trans isomerization of proline imidic peptide bonds in oligopeptides.</text>
</comment>
<dbReference type="GO" id="GO:0005737">
    <property type="term" value="C:cytoplasm"/>
    <property type="evidence" value="ECO:0007669"/>
    <property type="project" value="UniProtKB-SubCell"/>
</dbReference>
<reference evidence="9 10" key="1">
    <citation type="submission" date="2017-02" db="EMBL/GenBank/DDBJ databases">
        <title>Draft genome sequence of Haemophilus paracuniculus CCUG 43573 type strain.</title>
        <authorList>
            <person name="Engstrom-Jakobsson H."/>
            <person name="Salva-Serra F."/>
            <person name="Thorell K."/>
            <person name="Gonzales-Siles L."/>
            <person name="Karlsson R."/>
            <person name="Boulund F."/>
            <person name="Engstrand L."/>
            <person name="Kristiansson E."/>
            <person name="Moore E."/>
        </authorList>
    </citation>
    <scope>NUCLEOTIDE SEQUENCE [LARGE SCALE GENOMIC DNA]</scope>
    <source>
        <strain evidence="9 10">CCUG 43573</strain>
    </source>
</reference>
<evidence type="ECO:0000313" key="10">
    <source>
        <dbReference type="Proteomes" id="UP000190867"/>
    </source>
</evidence>
<dbReference type="CDD" id="cd01920">
    <property type="entry name" value="cyclophilin_EcCYP_like"/>
    <property type="match status" value="1"/>
</dbReference>
<evidence type="ECO:0000259" key="8">
    <source>
        <dbReference type="PROSITE" id="PS50072"/>
    </source>
</evidence>
<dbReference type="InterPro" id="IPR029000">
    <property type="entry name" value="Cyclophilin-like_dom_sf"/>
</dbReference>